<dbReference type="EMBL" id="JAKELL010000047">
    <property type="protein sequence ID" value="KAH8987431.1"/>
    <property type="molecule type" value="Genomic_DNA"/>
</dbReference>
<evidence type="ECO:0000256" key="5">
    <source>
        <dbReference type="SAM" id="MobiDB-lite"/>
    </source>
</evidence>
<comment type="similarity">
    <text evidence="2">Belongs to the cytochrome c oxidase subunit 6B family.</text>
</comment>
<organism evidence="6 7">
    <name type="scientific">Lactarius akahatsu</name>
    <dbReference type="NCBI Taxonomy" id="416441"/>
    <lineage>
        <taxon>Eukaryota</taxon>
        <taxon>Fungi</taxon>
        <taxon>Dikarya</taxon>
        <taxon>Basidiomycota</taxon>
        <taxon>Agaricomycotina</taxon>
        <taxon>Agaricomycetes</taxon>
        <taxon>Russulales</taxon>
        <taxon>Russulaceae</taxon>
        <taxon>Lactarius</taxon>
    </lineage>
</organism>
<keyword evidence="3" id="KW-0496">Mitochondrion</keyword>
<evidence type="ECO:0000256" key="1">
    <source>
        <dbReference type="ARBA" id="ARBA00004173"/>
    </source>
</evidence>
<gene>
    <name evidence="6" type="ORF">EDB92DRAFT_1801345</name>
</gene>
<dbReference type="Gene3D" id="1.10.10.140">
    <property type="entry name" value="Cytochrome c oxidase, subunit VIb"/>
    <property type="match status" value="1"/>
</dbReference>
<evidence type="ECO:0000313" key="6">
    <source>
        <dbReference type="EMBL" id="KAH8987431.1"/>
    </source>
</evidence>
<protein>
    <submittedName>
        <fullName evidence="6">Cytochrome oxidase c subunit VIb-domain-containing protein</fullName>
    </submittedName>
</protein>
<dbReference type="InterPro" id="IPR048281">
    <property type="entry name" value="COA6_fun"/>
</dbReference>
<evidence type="ECO:0000256" key="3">
    <source>
        <dbReference type="ARBA" id="ARBA00023128"/>
    </source>
</evidence>
<feature type="region of interest" description="Disordered" evidence="5">
    <location>
        <begin position="1"/>
        <end position="22"/>
    </location>
</feature>
<reference evidence="6" key="1">
    <citation type="submission" date="2022-01" db="EMBL/GenBank/DDBJ databases">
        <title>Comparative genomics reveals a dynamic genome evolution in the ectomycorrhizal milk-cap (Lactarius) mushrooms.</title>
        <authorList>
            <consortium name="DOE Joint Genome Institute"/>
            <person name="Lebreton A."/>
            <person name="Tang N."/>
            <person name="Kuo A."/>
            <person name="LaButti K."/>
            <person name="Drula E."/>
            <person name="Barry K."/>
            <person name="Clum A."/>
            <person name="Lipzen A."/>
            <person name="Mousain D."/>
            <person name="Ng V."/>
            <person name="Wang R."/>
            <person name="Wang X."/>
            <person name="Dai Y."/>
            <person name="Henrissat B."/>
            <person name="Grigoriev I.V."/>
            <person name="Guerin-Laguette A."/>
            <person name="Yu F."/>
            <person name="Martin F.M."/>
        </authorList>
    </citation>
    <scope>NUCLEOTIDE SEQUENCE</scope>
    <source>
        <strain evidence="6">QP</strain>
    </source>
</reference>
<dbReference type="InterPro" id="IPR048280">
    <property type="entry name" value="COX6B-like"/>
</dbReference>
<comment type="caution">
    <text evidence="6">The sequence shown here is derived from an EMBL/GenBank/DDBJ whole genome shotgun (WGS) entry which is preliminary data.</text>
</comment>
<dbReference type="PANTHER" id="PTHR47677:SF1">
    <property type="entry name" value="CYTOCHROME C OXIDASE ASSEMBLY FACTOR 6"/>
    <property type="match status" value="1"/>
</dbReference>
<dbReference type="InterPro" id="IPR036549">
    <property type="entry name" value="CX6/COA6-like_sf"/>
</dbReference>
<name>A0AAD4LH90_9AGAM</name>
<keyword evidence="4" id="KW-1015">Disulfide bond</keyword>
<dbReference type="Proteomes" id="UP001201163">
    <property type="component" value="Unassembled WGS sequence"/>
</dbReference>
<comment type="subcellular location">
    <subcellularLocation>
        <location evidence="1">Mitochondrion</location>
    </subcellularLocation>
</comment>
<accession>A0AAD4LH90</accession>
<evidence type="ECO:0000313" key="7">
    <source>
        <dbReference type="Proteomes" id="UP001201163"/>
    </source>
</evidence>
<evidence type="ECO:0000256" key="2">
    <source>
        <dbReference type="ARBA" id="ARBA00006425"/>
    </source>
</evidence>
<dbReference type="Pfam" id="PF02297">
    <property type="entry name" value="COX6B"/>
    <property type="match status" value="1"/>
</dbReference>
<dbReference type="AlphaFoldDB" id="A0AAD4LH90"/>
<dbReference type="PROSITE" id="PS51808">
    <property type="entry name" value="CHCH"/>
    <property type="match status" value="1"/>
</dbReference>
<dbReference type="GO" id="GO:0005739">
    <property type="term" value="C:mitochondrion"/>
    <property type="evidence" value="ECO:0007669"/>
    <property type="project" value="UniProtKB-SubCell"/>
</dbReference>
<keyword evidence="7" id="KW-1185">Reference proteome</keyword>
<proteinExistence type="inferred from homology"/>
<evidence type="ECO:0000256" key="4">
    <source>
        <dbReference type="ARBA" id="ARBA00023157"/>
    </source>
</evidence>
<dbReference type="PANTHER" id="PTHR47677">
    <property type="entry name" value="CYTOCHROME C OXIDASE ASSEMBLY FACTOR 6"/>
    <property type="match status" value="1"/>
</dbReference>
<dbReference type="SUPFAM" id="SSF47694">
    <property type="entry name" value="Cytochrome c oxidase subunit h"/>
    <property type="match status" value="1"/>
</dbReference>
<sequence>MAWFTSSSSKPENNTNSSFREDRSKCWEARDAYFTCLDAAEVVVAGTEGSKCAAARKVYEQNCAKSWIDYFNQRRVLAEKQKPLLAQAATQAAQARRP</sequence>
<feature type="compositionally biased region" description="Polar residues" evidence="5">
    <location>
        <begin position="1"/>
        <end position="18"/>
    </location>
</feature>